<evidence type="ECO:0000313" key="2">
    <source>
        <dbReference type="EMBL" id="KAG5627975.1"/>
    </source>
</evidence>
<evidence type="ECO:0000313" key="3">
    <source>
        <dbReference type="Proteomes" id="UP000824120"/>
    </source>
</evidence>
<feature type="region of interest" description="Disordered" evidence="1">
    <location>
        <begin position="27"/>
        <end position="49"/>
    </location>
</feature>
<dbReference type="Proteomes" id="UP000824120">
    <property type="component" value="Chromosome 2"/>
</dbReference>
<evidence type="ECO:0000256" key="1">
    <source>
        <dbReference type="SAM" id="MobiDB-lite"/>
    </source>
</evidence>
<gene>
    <name evidence="2" type="ORF">H5410_013193</name>
</gene>
<feature type="compositionally biased region" description="Acidic residues" evidence="1">
    <location>
        <begin position="74"/>
        <end position="84"/>
    </location>
</feature>
<name>A0A9J6AV04_SOLCO</name>
<reference evidence="2 3" key="1">
    <citation type="submission" date="2020-09" db="EMBL/GenBank/DDBJ databases">
        <title>De no assembly of potato wild relative species, Solanum commersonii.</title>
        <authorList>
            <person name="Cho K."/>
        </authorList>
    </citation>
    <scope>NUCLEOTIDE SEQUENCE [LARGE SCALE GENOMIC DNA]</scope>
    <source>
        <strain evidence="2">LZ3.2</strain>
        <tissue evidence="2">Leaf</tissue>
    </source>
</reference>
<keyword evidence="3" id="KW-1185">Reference proteome</keyword>
<protein>
    <submittedName>
        <fullName evidence="2">Uncharacterized protein</fullName>
    </submittedName>
</protein>
<dbReference type="AlphaFoldDB" id="A0A9J6AV04"/>
<accession>A0A9J6AV04</accession>
<organism evidence="2 3">
    <name type="scientific">Solanum commersonii</name>
    <name type="common">Commerson's wild potato</name>
    <name type="synonym">Commerson's nightshade</name>
    <dbReference type="NCBI Taxonomy" id="4109"/>
    <lineage>
        <taxon>Eukaryota</taxon>
        <taxon>Viridiplantae</taxon>
        <taxon>Streptophyta</taxon>
        <taxon>Embryophyta</taxon>
        <taxon>Tracheophyta</taxon>
        <taxon>Spermatophyta</taxon>
        <taxon>Magnoliopsida</taxon>
        <taxon>eudicotyledons</taxon>
        <taxon>Gunneridae</taxon>
        <taxon>Pentapetalae</taxon>
        <taxon>asterids</taxon>
        <taxon>lamiids</taxon>
        <taxon>Solanales</taxon>
        <taxon>Solanaceae</taxon>
        <taxon>Solanoideae</taxon>
        <taxon>Solaneae</taxon>
        <taxon>Solanum</taxon>
    </lineage>
</organism>
<proteinExistence type="predicted"/>
<dbReference type="OrthoDB" id="1301387at2759"/>
<feature type="region of interest" description="Disordered" evidence="1">
    <location>
        <begin position="61"/>
        <end position="86"/>
    </location>
</feature>
<dbReference type="EMBL" id="JACXVP010000002">
    <property type="protein sequence ID" value="KAG5627975.1"/>
    <property type="molecule type" value="Genomic_DNA"/>
</dbReference>
<comment type="caution">
    <text evidence="2">The sequence shown here is derived from an EMBL/GenBank/DDBJ whole genome shotgun (WGS) entry which is preliminary data.</text>
</comment>
<sequence>MTCGNCSVVGHNRRRCHLLQKGKQVLPDMPVSAPKPSEENEPVFTPTPGFVVFSSRQTSHQSSEAFNKAHDEVEGGIESEDEDAMVAPRVISDAKTRLQMKKLQQQPIGSRRINFKGDEICVAIPTNLPYSPKKLTCFLAAENYLVRE</sequence>